<accession>A0A161YDQ1</accession>
<evidence type="ECO:0008006" key="4">
    <source>
        <dbReference type="Google" id="ProtNLM"/>
    </source>
</evidence>
<keyword evidence="1" id="KW-0472">Membrane</keyword>
<dbReference type="InterPro" id="IPR013424">
    <property type="entry name" value="Ice-binding_C"/>
</dbReference>
<feature type="transmembrane region" description="Helical" evidence="1">
    <location>
        <begin position="149"/>
        <end position="166"/>
    </location>
</feature>
<comment type="caution">
    <text evidence="2">The sequence shown here is derived from an EMBL/GenBank/DDBJ whole genome shotgun (WGS) entry which is preliminary data.</text>
</comment>
<feature type="transmembrane region" description="Helical" evidence="1">
    <location>
        <begin position="52"/>
        <end position="73"/>
    </location>
</feature>
<dbReference type="Proteomes" id="UP000076486">
    <property type="component" value="Unassembled WGS sequence"/>
</dbReference>
<sequence>MLQSLYVSLFLLISVFCYVSPIFQGLDTKPFYLLLSIPLAIIGLRKVNKFNVIFIFIAVYSLLFFIAYAPLGLNYRGPVQYIGFLLLFFAFKYVYEYEPEKPILFIKVFVFTYFLAGLVQMVLGPEILSSLISVRTTDDRGVTALTPEPAVYGLMLLGAGLILFLKRAVVSKVWFFLIFIQLFMFSQSALAILVFVLIMGTWFLCFRFRYLVLALSLITAYIVFYGLESEGSGRIFRLLNKLAENPSAILMVDASINERVAHIVLPIYGLFTNFGVPGGFHSFMGILAQRSEIFNGLFWWGAPSNVIMSGFSSVLYEMGLAGVLFIVASVGVVFSNKWLCIKDKLFISASMFLIMFQAIPILNPIFPWLLCAAIYYRDSKCK</sequence>
<feature type="transmembrane region" description="Helical" evidence="1">
    <location>
        <begin position="104"/>
        <end position="123"/>
    </location>
</feature>
<feature type="transmembrane region" description="Helical" evidence="1">
    <location>
        <begin position="208"/>
        <end position="227"/>
    </location>
</feature>
<name>A0A161YDQ1_9GAMM</name>
<evidence type="ECO:0000313" key="3">
    <source>
        <dbReference type="Proteomes" id="UP000076486"/>
    </source>
</evidence>
<reference evidence="2 3" key="1">
    <citation type="submission" date="2013-07" db="EMBL/GenBank/DDBJ databases">
        <title>Comparative Genomic and Metabolomic Analysis of Twelve Strains of Pseudoalteromonas luteoviolacea.</title>
        <authorList>
            <person name="Vynne N.G."/>
            <person name="Mansson M."/>
            <person name="Gram L."/>
        </authorList>
    </citation>
    <scope>NUCLEOTIDE SEQUENCE [LARGE SCALE GENOMIC DNA]</scope>
    <source>
        <strain evidence="2 3">CPMOR-1</strain>
    </source>
</reference>
<protein>
    <recommendedName>
        <fullName evidence="4">O-antigen polymerase</fullName>
    </recommendedName>
</protein>
<evidence type="ECO:0000313" key="2">
    <source>
        <dbReference type="EMBL" id="KZN58214.1"/>
    </source>
</evidence>
<dbReference type="AlphaFoldDB" id="A0A161YDQ1"/>
<feature type="transmembrane region" description="Helical" evidence="1">
    <location>
        <begin position="314"/>
        <end position="334"/>
    </location>
</feature>
<feature type="transmembrane region" description="Helical" evidence="1">
    <location>
        <begin position="346"/>
        <end position="376"/>
    </location>
</feature>
<dbReference type="RefSeq" id="WP_063370129.1">
    <property type="nucleotide sequence ID" value="NZ_AUYC01000084.1"/>
</dbReference>
<organism evidence="2 3">
    <name type="scientific">Pseudoalteromonas luteoviolacea CPMOR-1</name>
    <dbReference type="NCBI Taxonomy" id="1365248"/>
    <lineage>
        <taxon>Bacteria</taxon>
        <taxon>Pseudomonadati</taxon>
        <taxon>Pseudomonadota</taxon>
        <taxon>Gammaproteobacteria</taxon>
        <taxon>Alteromonadales</taxon>
        <taxon>Pseudoalteromonadaceae</taxon>
        <taxon>Pseudoalteromonas</taxon>
    </lineage>
</organism>
<dbReference type="NCBIfam" id="TIGR02595">
    <property type="entry name" value="PEP_CTERM"/>
    <property type="match status" value="1"/>
</dbReference>
<keyword evidence="1" id="KW-1133">Transmembrane helix</keyword>
<keyword evidence="1" id="KW-0812">Transmembrane</keyword>
<feature type="transmembrane region" description="Helical" evidence="1">
    <location>
        <begin position="79"/>
        <end position="95"/>
    </location>
</feature>
<dbReference type="PATRIC" id="fig|1365248.3.peg.5088"/>
<proteinExistence type="predicted"/>
<feature type="transmembrane region" description="Helical" evidence="1">
    <location>
        <begin position="173"/>
        <end position="202"/>
    </location>
</feature>
<feature type="transmembrane region" description="Helical" evidence="1">
    <location>
        <begin position="29"/>
        <end position="45"/>
    </location>
</feature>
<evidence type="ECO:0000256" key="1">
    <source>
        <dbReference type="SAM" id="Phobius"/>
    </source>
</evidence>
<dbReference type="EMBL" id="AUYC01000084">
    <property type="protein sequence ID" value="KZN58214.1"/>
    <property type="molecule type" value="Genomic_DNA"/>
</dbReference>
<gene>
    <name evidence="2" type="ORF">N473_05585</name>
</gene>
<feature type="transmembrane region" description="Helical" evidence="1">
    <location>
        <begin position="5"/>
        <end position="23"/>
    </location>
</feature>